<organism evidence="2 3">
    <name type="scientific">Athelia psychrophila</name>
    <dbReference type="NCBI Taxonomy" id="1759441"/>
    <lineage>
        <taxon>Eukaryota</taxon>
        <taxon>Fungi</taxon>
        <taxon>Dikarya</taxon>
        <taxon>Basidiomycota</taxon>
        <taxon>Agaricomycotina</taxon>
        <taxon>Agaricomycetes</taxon>
        <taxon>Agaricomycetidae</taxon>
        <taxon>Atheliales</taxon>
        <taxon>Atheliaceae</taxon>
        <taxon>Athelia</taxon>
    </lineage>
</organism>
<feature type="region of interest" description="Disordered" evidence="1">
    <location>
        <begin position="356"/>
        <end position="377"/>
    </location>
</feature>
<feature type="region of interest" description="Disordered" evidence="1">
    <location>
        <begin position="266"/>
        <end position="286"/>
    </location>
</feature>
<feature type="compositionally biased region" description="Pro residues" evidence="1">
    <location>
        <begin position="268"/>
        <end position="282"/>
    </location>
</feature>
<dbReference type="OrthoDB" id="2922289at2759"/>
<reference evidence="2 3" key="1">
    <citation type="journal article" date="2016" name="Mol. Biol. Evol.">
        <title>Comparative Genomics of Early-Diverging Mushroom-Forming Fungi Provides Insights into the Origins of Lignocellulose Decay Capabilities.</title>
        <authorList>
            <person name="Nagy L.G."/>
            <person name="Riley R."/>
            <person name="Tritt A."/>
            <person name="Adam C."/>
            <person name="Daum C."/>
            <person name="Floudas D."/>
            <person name="Sun H."/>
            <person name="Yadav J.S."/>
            <person name="Pangilinan J."/>
            <person name="Larsson K.H."/>
            <person name="Matsuura K."/>
            <person name="Barry K."/>
            <person name="Labutti K."/>
            <person name="Kuo R."/>
            <person name="Ohm R.A."/>
            <person name="Bhattacharya S.S."/>
            <person name="Shirouzu T."/>
            <person name="Yoshinaga Y."/>
            <person name="Martin F.M."/>
            <person name="Grigoriev I.V."/>
            <person name="Hibbett D.S."/>
        </authorList>
    </citation>
    <scope>NUCLEOTIDE SEQUENCE [LARGE SCALE GENOMIC DNA]</scope>
    <source>
        <strain evidence="2 3">CBS 109695</strain>
    </source>
</reference>
<dbReference type="PANTHER" id="PTHR40788">
    <property type="entry name" value="CLR5 DOMAIN-CONTAINING PROTEIN-RELATED"/>
    <property type="match status" value="1"/>
</dbReference>
<dbReference type="EMBL" id="KV417503">
    <property type="protein sequence ID" value="KZP28436.1"/>
    <property type="molecule type" value="Genomic_DNA"/>
</dbReference>
<feature type="region of interest" description="Disordered" evidence="1">
    <location>
        <begin position="298"/>
        <end position="320"/>
    </location>
</feature>
<evidence type="ECO:0000313" key="2">
    <source>
        <dbReference type="EMBL" id="KZP28436.1"/>
    </source>
</evidence>
<dbReference type="PANTHER" id="PTHR40788:SF1">
    <property type="entry name" value="IPA PROTEIN"/>
    <property type="match status" value="1"/>
</dbReference>
<proteinExistence type="predicted"/>
<dbReference type="AlphaFoldDB" id="A0A166RML2"/>
<name>A0A166RML2_9AGAM</name>
<dbReference type="Proteomes" id="UP000076532">
    <property type="component" value="Unassembled WGS sequence"/>
</dbReference>
<sequence length="490" mass="54932">MYIGQQIRYFINNTLVHLGTWNVIVEYLKDIEKLDEKEGVPGSKVMRNKLMGAVKCLIIQEIEKLEKRVRFSIMFHPATEGHFTRVSNYDDDWGGAHIQPNLNYIQEDSVHTRLMASNLAGTLMRFASPHAVFMTDREIRMDLLSQFDNATPIELDTLSEKLSDDITHLRSLHDFEEMLGHPEAVRSIPDDARYAWLVAGGKKAENIMKKSTIEKHLKSIESLEKPSMFAKIWKEIDACSQKAEKKPIGQVVGYAPPRPIWFSTPQARAPPPVSGPSDPDPVPLTSTPEEAVVIVDDSTAPTTPHRLPSPLEKPDPTPAATVVKPYWSRTELPELDEPVPRMGPKVKTRNAPIAATTSSTAAQDGNNQASGANGAPRELPEFRVAKRVYDFFSRLFSGGKEKGDRSFKEFQYAMARLGFSMEPKGGSIVHFTPSSGLNDEKNRPFICHRPHGQRDSLDPVRLREYADSLKRSYGWTIEWFGLKADGPSDA</sequence>
<accession>A0A166RML2</accession>
<gene>
    <name evidence="2" type="ORF">FIBSPDRAFT_947672</name>
</gene>
<dbReference type="STRING" id="436010.A0A166RML2"/>
<keyword evidence="3" id="KW-1185">Reference proteome</keyword>
<evidence type="ECO:0000313" key="3">
    <source>
        <dbReference type="Proteomes" id="UP000076532"/>
    </source>
</evidence>
<evidence type="ECO:0000256" key="1">
    <source>
        <dbReference type="SAM" id="MobiDB-lite"/>
    </source>
</evidence>
<protein>
    <submittedName>
        <fullName evidence="2">Uncharacterized protein</fullName>
    </submittedName>
</protein>